<dbReference type="PROSITE" id="PS51257">
    <property type="entry name" value="PROKAR_LIPOPROTEIN"/>
    <property type="match status" value="1"/>
</dbReference>
<dbReference type="Pfam" id="PF06101">
    <property type="entry name" value="Vps62"/>
    <property type="match status" value="2"/>
</dbReference>
<comment type="caution">
    <text evidence="2">The sequence shown here is derived from an EMBL/GenBank/DDBJ whole genome shotgun (WGS) entry which is preliminary data.</text>
</comment>
<dbReference type="AlphaFoldDB" id="A0A388MBC0"/>
<gene>
    <name evidence="2" type="ORF">CBR_g53601</name>
</gene>
<evidence type="ECO:0000313" key="2">
    <source>
        <dbReference type="EMBL" id="GBG91749.1"/>
    </source>
</evidence>
<keyword evidence="1" id="KW-0732">Signal</keyword>
<protein>
    <submittedName>
        <fullName evidence="2">Uncharacterized protein</fullName>
    </submittedName>
</protein>
<dbReference type="Proteomes" id="UP000265515">
    <property type="component" value="Unassembled WGS sequence"/>
</dbReference>
<dbReference type="STRING" id="69332.A0A388MBC0"/>
<reference evidence="2 3" key="1">
    <citation type="journal article" date="2018" name="Cell">
        <title>The Chara Genome: Secondary Complexity and Implications for Plant Terrestrialization.</title>
        <authorList>
            <person name="Nishiyama T."/>
            <person name="Sakayama H."/>
            <person name="Vries J.D."/>
            <person name="Buschmann H."/>
            <person name="Saint-Marcoux D."/>
            <person name="Ullrich K.K."/>
            <person name="Haas F.B."/>
            <person name="Vanderstraeten L."/>
            <person name="Becker D."/>
            <person name="Lang D."/>
            <person name="Vosolsobe S."/>
            <person name="Rombauts S."/>
            <person name="Wilhelmsson P.K.I."/>
            <person name="Janitza P."/>
            <person name="Kern R."/>
            <person name="Heyl A."/>
            <person name="Rumpler F."/>
            <person name="Villalobos L.I.A.C."/>
            <person name="Clay J.M."/>
            <person name="Skokan R."/>
            <person name="Toyoda A."/>
            <person name="Suzuki Y."/>
            <person name="Kagoshima H."/>
            <person name="Schijlen E."/>
            <person name="Tajeshwar N."/>
            <person name="Catarino B."/>
            <person name="Hetherington A.J."/>
            <person name="Saltykova A."/>
            <person name="Bonnot C."/>
            <person name="Breuninger H."/>
            <person name="Symeonidi A."/>
            <person name="Radhakrishnan G.V."/>
            <person name="Van Nieuwerburgh F."/>
            <person name="Deforce D."/>
            <person name="Chang C."/>
            <person name="Karol K.G."/>
            <person name="Hedrich R."/>
            <person name="Ulvskov P."/>
            <person name="Glockner G."/>
            <person name="Delwiche C.F."/>
            <person name="Petrasek J."/>
            <person name="Van de Peer Y."/>
            <person name="Friml J."/>
            <person name="Beilby M."/>
            <person name="Dolan L."/>
            <person name="Kohara Y."/>
            <person name="Sugano S."/>
            <person name="Fujiyama A."/>
            <person name="Delaux P.-M."/>
            <person name="Quint M."/>
            <person name="TheiBen G."/>
            <person name="Hagemann M."/>
            <person name="Harholt J."/>
            <person name="Dunand C."/>
            <person name="Zachgo S."/>
            <person name="Langdale J."/>
            <person name="Maumus F."/>
            <person name="Straeten D.V.D."/>
            <person name="Gould S.B."/>
            <person name="Rensing S.A."/>
        </authorList>
    </citation>
    <scope>NUCLEOTIDE SEQUENCE [LARGE SCALE GENOMIC DNA]</scope>
    <source>
        <strain evidence="2 3">S276</strain>
    </source>
</reference>
<dbReference type="PANTHER" id="PTHR48219">
    <property type="entry name" value="VACUOLAR PROTEIN SORTING-ASSOCIATED PROTEIN 62-RELATED"/>
    <property type="match status" value="1"/>
</dbReference>
<accession>A0A388MBC0</accession>
<organism evidence="2 3">
    <name type="scientific">Chara braunii</name>
    <name type="common">Braun's stonewort</name>
    <dbReference type="NCBI Taxonomy" id="69332"/>
    <lineage>
        <taxon>Eukaryota</taxon>
        <taxon>Viridiplantae</taxon>
        <taxon>Streptophyta</taxon>
        <taxon>Charophyceae</taxon>
        <taxon>Charales</taxon>
        <taxon>Characeae</taxon>
        <taxon>Chara</taxon>
    </lineage>
</organism>
<proteinExistence type="predicted"/>
<dbReference type="PANTHER" id="PTHR48219:SF2">
    <property type="entry name" value="VACUOLAR PROTEIN SORTING-ASSOCIATED PROTEIN 62"/>
    <property type="match status" value="1"/>
</dbReference>
<evidence type="ECO:0000313" key="3">
    <source>
        <dbReference type="Proteomes" id="UP000265515"/>
    </source>
</evidence>
<sequence length="685" mass="74775">MRLCRARGGHFTLFNSQGGMAAFILLMSCAILCRSVLGDEVATLDDDSGRERAFAETYRAAATSRNDAPHPLLRGHARDHVSVNLNGPDNVKKTAKMSVPGPERRELQQQAVELEPVRFGDLEVAAISKVRAAWLDYRTGAKLYLVIYEANLTPAEYSQGWRVLGQFSRPSYNDIRDVAVTIVARNVNSSNPVLAPPVDYEWIWNESGSGTMSQPALMLGSVWRPLPAQGFVCLGDVFVASRSKPMPGQGAMAAHVCVRADYAKEAAIGDFVWDDRGSHATFDCSIWRSTKDVAFFSPAIGHGDFEQGWRVLSQVAVPHYQPIGGLVATIVARNVDASVPVLKSPVGFAQMWTDQGSGAHLHGSVWRPIPPTGYVCLSDIVVDSWAPPAPGVGPFVCVALNPAIANHSYAREAKFAGLIWDDRGSGAACDVTIHGIEMAQYPPDEKERLSLLVNGFLAGTIYDNNPSATPYLLELPPIVYRPPVADPRPNVTSHDMPFPPDTPKVVDNIVVVPCTIVSDNNHTAAWQVLNSPFYKMERGIYYHLEVHSGGANISAALTVSQQVTFGIITKVTEEFTVRTHIEASVAAGIGMRAKLGPLKLSVGPYVETQTSITKEIGYSKRYEVTEFSETTLDWTVETKPFHSVSLWSHCHEIVLLRHNGDPVADNAGMLININNHRLVVEYPSS</sequence>
<dbReference type="EMBL" id="BFEA01000945">
    <property type="protein sequence ID" value="GBG91749.1"/>
    <property type="molecule type" value="Genomic_DNA"/>
</dbReference>
<dbReference type="InterPro" id="IPR009291">
    <property type="entry name" value="Vps62"/>
</dbReference>
<dbReference type="OrthoDB" id="188042at2759"/>
<dbReference type="Gramene" id="GBG91749">
    <property type="protein sequence ID" value="GBG91749"/>
    <property type="gene ID" value="CBR_g53601"/>
</dbReference>
<keyword evidence="3" id="KW-1185">Reference proteome</keyword>
<feature type="signal peptide" evidence="1">
    <location>
        <begin position="1"/>
        <end position="38"/>
    </location>
</feature>
<evidence type="ECO:0000256" key="1">
    <source>
        <dbReference type="SAM" id="SignalP"/>
    </source>
</evidence>
<feature type="chain" id="PRO_5017408248" evidence="1">
    <location>
        <begin position="39"/>
        <end position="685"/>
    </location>
</feature>
<name>A0A388MBC0_CHABU</name>